<name>G3BF59_CANTC</name>
<dbReference type="GO" id="GO:0006890">
    <property type="term" value="P:retrograde vesicle-mediated transport, Golgi to endoplasmic reticulum"/>
    <property type="evidence" value="ECO:0007669"/>
    <property type="project" value="TreeGrafter"/>
</dbReference>
<dbReference type="InterPro" id="IPR019529">
    <property type="entry name" value="Syntaxin-18_N"/>
</dbReference>
<proteinExistence type="inferred from homology"/>
<comment type="similarity">
    <text evidence="2">Belongs to the syntaxin family.</text>
</comment>
<dbReference type="Pfam" id="PF10496">
    <property type="entry name" value="Syntaxin-18_N"/>
    <property type="match status" value="1"/>
</dbReference>
<evidence type="ECO:0000256" key="4">
    <source>
        <dbReference type="ARBA" id="ARBA00022692"/>
    </source>
</evidence>
<comment type="subcellular location">
    <subcellularLocation>
        <location evidence="1">Membrane</location>
        <topology evidence="1">Single-pass type IV membrane protein</topology>
    </subcellularLocation>
</comment>
<evidence type="ECO:0000313" key="12">
    <source>
        <dbReference type="Proteomes" id="UP000000707"/>
    </source>
</evidence>
<dbReference type="GO" id="GO:0005783">
    <property type="term" value="C:endoplasmic reticulum"/>
    <property type="evidence" value="ECO:0007669"/>
    <property type="project" value="TreeGrafter"/>
</dbReference>
<evidence type="ECO:0000256" key="2">
    <source>
        <dbReference type="ARBA" id="ARBA00009063"/>
    </source>
</evidence>
<keyword evidence="6 9" id="KW-1133">Transmembrane helix</keyword>
<dbReference type="eggNOG" id="KOG3894">
    <property type="taxonomic scope" value="Eukaryota"/>
</dbReference>
<keyword evidence="7" id="KW-0175">Coiled coil</keyword>
<keyword evidence="12" id="KW-1185">Reference proteome</keyword>
<dbReference type="GO" id="GO:0031201">
    <property type="term" value="C:SNARE complex"/>
    <property type="evidence" value="ECO:0007669"/>
    <property type="project" value="TreeGrafter"/>
</dbReference>
<reference evidence="11 12" key="1">
    <citation type="journal article" date="2011" name="Proc. Natl. Acad. Sci. U.S.A.">
        <title>Comparative genomics of xylose-fermenting fungi for enhanced biofuel production.</title>
        <authorList>
            <person name="Wohlbach D.J."/>
            <person name="Kuo A."/>
            <person name="Sato T.K."/>
            <person name="Potts K.M."/>
            <person name="Salamov A.A."/>
            <person name="LaButti K.M."/>
            <person name="Sun H."/>
            <person name="Clum A."/>
            <person name="Pangilinan J.L."/>
            <person name="Lindquist E.A."/>
            <person name="Lucas S."/>
            <person name="Lapidus A."/>
            <person name="Jin M."/>
            <person name="Gunawan C."/>
            <person name="Balan V."/>
            <person name="Dale B.E."/>
            <person name="Jeffries T.W."/>
            <person name="Zinkel R."/>
            <person name="Barry K.W."/>
            <person name="Grigoriev I.V."/>
            <person name="Gasch A.P."/>
        </authorList>
    </citation>
    <scope>NUCLEOTIDE SEQUENCE [LARGE SCALE GENOMIC DNA]</scope>
    <source>
        <strain evidence="12">ATCC 10573 / BCRC 21748 / CBS 615 / JCM 9827 / NBRC 10315 / NRRL Y-1498 / VKM Y-70</strain>
    </source>
</reference>
<dbReference type="PROSITE" id="PS50192">
    <property type="entry name" value="T_SNARE"/>
    <property type="match status" value="1"/>
</dbReference>
<evidence type="ECO:0000256" key="9">
    <source>
        <dbReference type="SAM" id="Phobius"/>
    </source>
</evidence>
<keyword evidence="5" id="KW-0653">Protein transport</keyword>
<dbReference type="Gene3D" id="1.20.5.110">
    <property type="match status" value="1"/>
</dbReference>
<evidence type="ECO:0000259" key="10">
    <source>
        <dbReference type="PROSITE" id="PS50192"/>
    </source>
</evidence>
<dbReference type="PANTHER" id="PTHR15959:SF0">
    <property type="entry name" value="SYNTAXIN-18"/>
    <property type="match status" value="1"/>
</dbReference>
<accession>G3BF59</accession>
<evidence type="ECO:0000256" key="3">
    <source>
        <dbReference type="ARBA" id="ARBA00022448"/>
    </source>
</evidence>
<evidence type="ECO:0000256" key="8">
    <source>
        <dbReference type="ARBA" id="ARBA00023136"/>
    </source>
</evidence>
<dbReference type="STRING" id="590646.G3BF59"/>
<dbReference type="KEGG" id="cten:18245350"/>
<evidence type="ECO:0000256" key="7">
    <source>
        <dbReference type="ARBA" id="ARBA00023054"/>
    </source>
</evidence>
<dbReference type="Proteomes" id="UP000000707">
    <property type="component" value="Unassembled WGS sequence"/>
</dbReference>
<evidence type="ECO:0000256" key="1">
    <source>
        <dbReference type="ARBA" id="ARBA00004211"/>
    </source>
</evidence>
<dbReference type="PANTHER" id="PTHR15959">
    <property type="entry name" value="SYNTAXIN-18"/>
    <property type="match status" value="1"/>
</dbReference>
<protein>
    <recommendedName>
        <fullName evidence="10">t-SNARE coiled-coil homology domain-containing protein</fullName>
    </recommendedName>
</protein>
<dbReference type="AlphaFoldDB" id="G3BF59"/>
<keyword evidence="8 9" id="KW-0472">Membrane</keyword>
<evidence type="ECO:0000256" key="6">
    <source>
        <dbReference type="ARBA" id="ARBA00022989"/>
    </source>
</evidence>
<dbReference type="EMBL" id="GL996528">
    <property type="protein sequence ID" value="EGV60646.1"/>
    <property type="molecule type" value="Genomic_DNA"/>
</dbReference>
<dbReference type="GO" id="GO:0015031">
    <property type="term" value="P:protein transport"/>
    <property type="evidence" value="ECO:0007669"/>
    <property type="project" value="UniProtKB-KW"/>
</dbReference>
<dbReference type="HOGENOM" id="CLU_069210_0_0_1"/>
<feature type="domain" description="T-SNARE coiled-coil homology" evidence="10">
    <location>
        <begin position="224"/>
        <end position="286"/>
    </location>
</feature>
<dbReference type="OrthoDB" id="342024at2759"/>
<feature type="transmembrane region" description="Helical" evidence="9">
    <location>
        <begin position="294"/>
        <end position="314"/>
    </location>
</feature>
<evidence type="ECO:0000256" key="5">
    <source>
        <dbReference type="ARBA" id="ARBA00022927"/>
    </source>
</evidence>
<keyword evidence="4 9" id="KW-0812">Transmembrane</keyword>
<organism evidence="12">
    <name type="scientific">Candida tenuis (strain ATCC 10573 / BCRC 21748 / CBS 615 / JCM 9827 / NBRC 10315 / NRRL Y-1498 / VKM Y-70)</name>
    <name type="common">Yeast</name>
    <name type="synonym">Yamadazyma tenuis</name>
    <dbReference type="NCBI Taxonomy" id="590646"/>
    <lineage>
        <taxon>Eukaryota</taxon>
        <taxon>Fungi</taxon>
        <taxon>Dikarya</taxon>
        <taxon>Ascomycota</taxon>
        <taxon>Saccharomycotina</taxon>
        <taxon>Pichiomycetes</taxon>
        <taxon>Debaryomycetaceae</taxon>
        <taxon>Yamadazyma</taxon>
    </lineage>
</organism>
<keyword evidence="3" id="KW-0813">Transport</keyword>
<dbReference type="SMART" id="SM00397">
    <property type="entry name" value="t_SNARE"/>
    <property type="match status" value="1"/>
</dbReference>
<evidence type="ECO:0000313" key="11">
    <source>
        <dbReference type="EMBL" id="EGV60646.1"/>
    </source>
</evidence>
<gene>
    <name evidence="11" type="ORF">CANTEDRAFT_100014</name>
</gene>
<dbReference type="GeneID" id="18245350"/>
<dbReference type="InterPro" id="IPR000727">
    <property type="entry name" value="T_SNARE_dom"/>
</dbReference>
<sequence>MADLTPLFNQVVSIVQEEFRDSIQINRLNKDEYAINDTFTKESKGLYRYIIGLNSFLEQIKQPYLAINDDNDTKGLSIDDKNKLDEDFQIKLQALYEKLKVLQNYEKKRQVHKPKGHWISNMFGDEEEDMKQLYFVSLSNHRNQVLKFLSESLNNSGKQFQKLQKKRIQRERQLNLLNFQNLEDDLDLDIPATELDGPISWENEVPQLSPGQIQEFESENETLLSLKNTQLKKVETLHTSMVDIMNMQAEITYQIESQSSQIMNLIDNQDQINFDLTSGNKNLTKATSRNKKSANIIITTNIILGILLLIMDYIR</sequence>